<gene>
    <name evidence="4" type="ORF">G6Z34_15220</name>
</gene>
<accession>A0AAP6WPA7</accession>
<organism evidence="4 5">
    <name type="scientific">Clostridium perfringens</name>
    <dbReference type="NCBI Taxonomy" id="1502"/>
    <lineage>
        <taxon>Bacteria</taxon>
        <taxon>Bacillati</taxon>
        <taxon>Bacillota</taxon>
        <taxon>Clostridia</taxon>
        <taxon>Eubacteriales</taxon>
        <taxon>Clostridiaceae</taxon>
        <taxon>Clostridium</taxon>
    </lineage>
</organism>
<sequence length="69" mass="8562">MNERTLREYRLEWEDFNIYAKHILNKNIKEIEEEDIILYSEVLELMGFSKRSIRTKLTRIRNIMNEQRS</sequence>
<proteinExistence type="predicted"/>
<comment type="caution">
    <text evidence="4">The sequence shown here is derived from an EMBL/GenBank/DDBJ whole genome shotgun (WGS) entry which is preliminary data.</text>
</comment>
<dbReference type="InterPro" id="IPR010998">
    <property type="entry name" value="Integrase_recombinase_N"/>
</dbReference>
<name>A0AAP6WPA7_CLOPF</name>
<dbReference type="Proteomes" id="UP000481454">
    <property type="component" value="Unassembled WGS sequence"/>
</dbReference>
<dbReference type="GO" id="GO:0003677">
    <property type="term" value="F:DNA binding"/>
    <property type="evidence" value="ECO:0007669"/>
    <property type="project" value="UniProtKB-UniRule"/>
</dbReference>
<evidence type="ECO:0000259" key="3">
    <source>
        <dbReference type="PROSITE" id="PS51900"/>
    </source>
</evidence>
<reference evidence="4 5" key="1">
    <citation type="submission" date="2020-02" db="EMBL/GenBank/DDBJ databases">
        <title>Genomic Insights into the Phylogeny and Genetic Plasticity of the Human and Animal Enteric Pathogen Clostridium perfringens.</title>
        <authorList>
            <person name="Feng Y."/>
            <person name="Hu Y."/>
        </authorList>
    </citation>
    <scope>NUCLEOTIDE SEQUENCE [LARGE SCALE GENOMIC DNA]</scope>
    <source>
        <strain evidence="4 5">CP-40</strain>
    </source>
</reference>
<keyword evidence="1 2" id="KW-0238">DNA-binding</keyword>
<dbReference type="PROSITE" id="PS51900">
    <property type="entry name" value="CB"/>
    <property type="match status" value="1"/>
</dbReference>
<dbReference type="EMBL" id="JAALLZ010000010">
    <property type="protein sequence ID" value="NGU31428.1"/>
    <property type="molecule type" value="Genomic_DNA"/>
</dbReference>
<evidence type="ECO:0000313" key="5">
    <source>
        <dbReference type="Proteomes" id="UP000481454"/>
    </source>
</evidence>
<feature type="domain" description="Core-binding (CB)" evidence="3">
    <location>
        <begin position="1"/>
        <end position="68"/>
    </location>
</feature>
<evidence type="ECO:0000256" key="1">
    <source>
        <dbReference type="ARBA" id="ARBA00023125"/>
    </source>
</evidence>
<evidence type="ECO:0000313" key="4">
    <source>
        <dbReference type="EMBL" id="NGU31428.1"/>
    </source>
</evidence>
<dbReference type="AlphaFoldDB" id="A0AAP6WPA7"/>
<dbReference type="Gene3D" id="1.10.150.130">
    <property type="match status" value="1"/>
</dbReference>
<protein>
    <recommendedName>
        <fullName evidence="3">Core-binding (CB) domain-containing protein</fullName>
    </recommendedName>
</protein>
<dbReference type="RefSeq" id="WP_003458192.1">
    <property type="nucleotide sequence ID" value="NZ_CATNWX010000009.1"/>
</dbReference>
<evidence type="ECO:0000256" key="2">
    <source>
        <dbReference type="PROSITE-ProRule" id="PRU01248"/>
    </source>
</evidence>
<dbReference type="InterPro" id="IPR044068">
    <property type="entry name" value="CB"/>
</dbReference>